<dbReference type="Pfam" id="PF00132">
    <property type="entry name" value="Hexapep"/>
    <property type="match status" value="1"/>
</dbReference>
<proteinExistence type="predicted"/>
<protein>
    <submittedName>
        <fullName evidence="2">Transferase hexapeptide repeat containing protein</fullName>
    </submittedName>
</protein>
<evidence type="ECO:0000313" key="3">
    <source>
        <dbReference type="Proteomes" id="UP000033935"/>
    </source>
</evidence>
<sequence length="184" mass="20397">MKKVYEKKCSKLEYILMVVRNIFSIVFVKQSCILFAFYLINYIHGRRMAKIGKNCHISPTVLMRYPERIIIGNECLLNHNNILQAGKQSAVIKLGDYVMCGPNVSMFAYNHGMENSDIPMIKQPYMENDIIIEDDVWIGAGSIILAGAKINKGVVVAAGSIVTGELPTNSICGGVPAKVIKMRG</sequence>
<keyword evidence="1" id="KW-0472">Membrane</keyword>
<dbReference type="Gene3D" id="2.160.10.10">
    <property type="entry name" value="Hexapeptide repeat proteins"/>
    <property type="match status" value="1"/>
</dbReference>
<dbReference type="EMBL" id="LBWG01000041">
    <property type="protein sequence ID" value="KKR03015.1"/>
    <property type="molecule type" value="Genomic_DNA"/>
</dbReference>
<organism evidence="2 3">
    <name type="scientific">Candidatus Uhrbacteria bacterium GW2011_GWF2_39_13</name>
    <dbReference type="NCBI Taxonomy" id="1618995"/>
    <lineage>
        <taxon>Bacteria</taxon>
        <taxon>Candidatus Uhriibacteriota</taxon>
    </lineage>
</organism>
<dbReference type="AlphaFoldDB" id="A0A0G0PY10"/>
<feature type="transmembrane region" description="Helical" evidence="1">
    <location>
        <begin position="22"/>
        <end position="43"/>
    </location>
</feature>
<keyword evidence="1" id="KW-0812">Transmembrane</keyword>
<dbReference type="GO" id="GO:0016740">
    <property type="term" value="F:transferase activity"/>
    <property type="evidence" value="ECO:0007669"/>
    <property type="project" value="UniProtKB-KW"/>
</dbReference>
<name>A0A0G0PY10_9BACT</name>
<dbReference type="CDD" id="cd04647">
    <property type="entry name" value="LbH_MAT_like"/>
    <property type="match status" value="1"/>
</dbReference>
<dbReference type="Proteomes" id="UP000033935">
    <property type="component" value="Unassembled WGS sequence"/>
</dbReference>
<evidence type="ECO:0000256" key="1">
    <source>
        <dbReference type="SAM" id="Phobius"/>
    </source>
</evidence>
<keyword evidence="2" id="KW-0808">Transferase</keyword>
<dbReference type="InterPro" id="IPR051159">
    <property type="entry name" value="Hexapeptide_acetyltransf"/>
</dbReference>
<dbReference type="InterPro" id="IPR001451">
    <property type="entry name" value="Hexapep"/>
</dbReference>
<dbReference type="PANTHER" id="PTHR23416">
    <property type="entry name" value="SIALIC ACID SYNTHASE-RELATED"/>
    <property type="match status" value="1"/>
</dbReference>
<reference evidence="2 3" key="1">
    <citation type="journal article" date="2015" name="Nature">
        <title>rRNA introns, odd ribosomes, and small enigmatic genomes across a large radiation of phyla.</title>
        <authorList>
            <person name="Brown C.T."/>
            <person name="Hug L.A."/>
            <person name="Thomas B.C."/>
            <person name="Sharon I."/>
            <person name="Castelle C.J."/>
            <person name="Singh A."/>
            <person name="Wilkins M.J."/>
            <person name="Williams K.H."/>
            <person name="Banfield J.F."/>
        </authorList>
    </citation>
    <scope>NUCLEOTIDE SEQUENCE [LARGE SCALE GENOMIC DNA]</scope>
</reference>
<dbReference type="InterPro" id="IPR011004">
    <property type="entry name" value="Trimer_LpxA-like_sf"/>
</dbReference>
<accession>A0A0G0PY10</accession>
<comment type="caution">
    <text evidence="2">The sequence shown here is derived from an EMBL/GenBank/DDBJ whole genome shotgun (WGS) entry which is preliminary data.</text>
</comment>
<evidence type="ECO:0000313" key="2">
    <source>
        <dbReference type="EMBL" id="KKR03015.1"/>
    </source>
</evidence>
<gene>
    <name evidence="2" type="ORF">UT30_C0041G0005</name>
</gene>
<dbReference type="SUPFAM" id="SSF51161">
    <property type="entry name" value="Trimeric LpxA-like enzymes"/>
    <property type="match status" value="1"/>
</dbReference>
<keyword evidence="1" id="KW-1133">Transmembrane helix</keyword>